<protein>
    <recommendedName>
        <fullName evidence="3">DUF5610 domain-containing protein</fullName>
    </recommendedName>
</protein>
<gene>
    <name evidence="1" type="ORF">LMG3458_02063</name>
</gene>
<sequence length="73" mass="7900">MASTPKSRSERVYENGYSSGYAAGRKSTALADRLSVAEFKADFYGRLLQRAVDELHEMKAALSAQQSGQGAGR</sequence>
<proteinExistence type="predicted"/>
<evidence type="ECO:0000313" key="2">
    <source>
        <dbReference type="Proteomes" id="UP000494111"/>
    </source>
</evidence>
<dbReference type="Proteomes" id="UP000494111">
    <property type="component" value="Unassembled WGS sequence"/>
</dbReference>
<organism evidence="1 2">
    <name type="scientific">Achromobacter deleyi</name>
    <dbReference type="NCBI Taxonomy" id="1353891"/>
    <lineage>
        <taxon>Bacteria</taxon>
        <taxon>Pseudomonadati</taxon>
        <taxon>Pseudomonadota</taxon>
        <taxon>Betaproteobacteria</taxon>
        <taxon>Burkholderiales</taxon>
        <taxon>Alcaligenaceae</taxon>
        <taxon>Achromobacter</taxon>
    </lineage>
</organism>
<name>A0A6S6ZNS6_9BURK</name>
<evidence type="ECO:0008006" key="3">
    <source>
        <dbReference type="Google" id="ProtNLM"/>
    </source>
</evidence>
<dbReference type="RefSeq" id="WP_175216397.1">
    <property type="nucleotide sequence ID" value="NZ_CADIJO010000005.1"/>
</dbReference>
<evidence type="ECO:0000313" key="1">
    <source>
        <dbReference type="EMBL" id="CAB3689653.1"/>
    </source>
</evidence>
<dbReference type="EMBL" id="CADIJO010000005">
    <property type="protein sequence ID" value="CAB3689653.1"/>
    <property type="molecule type" value="Genomic_DNA"/>
</dbReference>
<reference evidence="1 2" key="1">
    <citation type="submission" date="2020-04" db="EMBL/GenBank/DDBJ databases">
        <authorList>
            <person name="De Canck E."/>
        </authorList>
    </citation>
    <scope>NUCLEOTIDE SEQUENCE [LARGE SCALE GENOMIC DNA]</scope>
    <source>
        <strain evidence="1 2">LMG 3458</strain>
    </source>
</reference>
<accession>A0A6S6ZNS6</accession>
<dbReference type="AlphaFoldDB" id="A0A6S6ZNS6"/>